<dbReference type="InterPro" id="IPR002528">
    <property type="entry name" value="MATE_fam"/>
</dbReference>
<dbReference type="InterPro" id="IPR048279">
    <property type="entry name" value="MdtK-like"/>
</dbReference>
<comment type="subcellular location">
    <subcellularLocation>
        <location evidence="1">Cell membrane</location>
        <topology evidence="1">Multi-pass membrane protein</topology>
    </subcellularLocation>
</comment>
<feature type="transmembrane region" description="Helical" evidence="10">
    <location>
        <begin position="234"/>
        <end position="265"/>
    </location>
</feature>
<accession>A0ABU3E0Q3</accession>
<dbReference type="RefSeq" id="WP_311683140.1">
    <property type="nucleotide sequence ID" value="NZ_JAVRHM010000006.1"/>
</dbReference>
<organism evidence="11 12">
    <name type="scientific">Autumnicola patrickiae</name>
    <dbReference type="NCBI Taxonomy" id="3075591"/>
    <lineage>
        <taxon>Bacteria</taxon>
        <taxon>Pseudomonadati</taxon>
        <taxon>Bacteroidota</taxon>
        <taxon>Flavobacteriia</taxon>
        <taxon>Flavobacteriales</taxon>
        <taxon>Flavobacteriaceae</taxon>
        <taxon>Autumnicola</taxon>
    </lineage>
</organism>
<evidence type="ECO:0000313" key="12">
    <source>
        <dbReference type="Proteomes" id="UP001261624"/>
    </source>
</evidence>
<evidence type="ECO:0000256" key="2">
    <source>
        <dbReference type="ARBA" id="ARBA00022448"/>
    </source>
</evidence>
<protein>
    <recommendedName>
        <fullName evidence="9">Multidrug-efflux transporter</fullName>
    </recommendedName>
</protein>
<dbReference type="CDD" id="cd13131">
    <property type="entry name" value="MATE_NorM_like"/>
    <property type="match status" value="1"/>
</dbReference>
<evidence type="ECO:0000256" key="10">
    <source>
        <dbReference type="SAM" id="Phobius"/>
    </source>
</evidence>
<comment type="caution">
    <text evidence="11">The sequence shown here is derived from an EMBL/GenBank/DDBJ whole genome shotgun (WGS) entry which is preliminary data.</text>
</comment>
<evidence type="ECO:0000256" key="3">
    <source>
        <dbReference type="ARBA" id="ARBA00022449"/>
    </source>
</evidence>
<keyword evidence="5 10" id="KW-0812">Transmembrane</keyword>
<evidence type="ECO:0000313" key="11">
    <source>
        <dbReference type="EMBL" id="MDT0689520.1"/>
    </source>
</evidence>
<keyword evidence="6 10" id="KW-1133">Transmembrane helix</keyword>
<feature type="transmembrane region" description="Helical" evidence="10">
    <location>
        <begin position="55"/>
        <end position="77"/>
    </location>
</feature>
<keyword evidence="12" id="KW-1185">Reference proteome</keyword>
<name>A0ABU3E0Q3_9FLAO</name>
<keyword evidence="4" id="KW-1003">Cell membrane</keyword>
<dbReference type="PANTHER" id="PTHR43298:SF2">
    <property type="entry name" value="FMN_FAD EXPORTER YEEO-RELATED"/>
    <property type="match status" value="1"/>
</dbReference>
<keyword evidence="2" id="KW-0813">Transport</keyword>
<dbReference type="Pfam" id="PF01554">
    <property type="entry name" value="MatE"/>
    <property type="match status" value="2"/>
</dbReference>
<evidence type="ECO:0000256" key="7">
    <source>
        <dbReference type="ARBA" id="ARBA00023065"/>
    </source>
</evidence>
<dbReference type="PIRSF" id="PIRSF006603">
    <property type="entry name" value="DinF"/>
    <property type="match status" value="1"/>
</dbReference>
<evidence type="ECO:0000256" key="4">
    <source>
        <dbReference type="ARBA" id="ARBA00022475"/>
    </source>
</evidence>
<keyword evidence="3" id="KW-0050">Antiport</keyword>
<feature type="transmembrane region" description="Helical" evidence="10">
    <location>
        <begin position="387"/>
        <end position="407"/>
    </location>
</feature>
<evidence type="ECO:0000256" key="6">
    <source>
        <dbReference type="ARBA" id="ARBA00022989"/>
    </source>
</evidence>
<keyword evidence="8 10" id="KW-0472">Membrane</keyword>
<proteinExistence type="predicted"/>
<reference evidence="11 12" key="1">
    <citation type="submission" date="2023-09" db="EMBL/GenBank/DDBJ databases">
        <authorList>
            <person name="Rey-Velasco X."/>
        </authorList>
    </citation>
    <scope>NUCLEOTIDE SEQUENCE [LARGE SCALE GENOMIC DNA]</scope>
    <source>
        <strain evidence="11 12">F188</strain>
    </source>
</reference>
<evidence type="ECO:0000256" key="5">
    <source>
        <dbReference type="ARBA" id="ARBA00022692"/>
    </source>
</evidence>
<feature type="transmembrane region" description="Helical" evidence="10">
    <location>
        <begin position="129"/>
        <end position="148"/>
    </location>
</feature>
<feature type="transmembrane region" description="Helical" evidence="10">
    <location>
        <begin position="160"/>
        <end position="187"/>
    </location>
</feature>
<dbReference type="Proteomes" id="UP001261624">
    <property type="component" value="Unassembled WGS sequence"/>
</dbReference>
<gene>
    <name evidence="11" type="ORF">RM549_06975</name>
</gene>
<feature type="transmembrane region" description="Helical" evidence="10">
    <location>
        <begin position="413"/>
        <end position="435"/>
    </location>
</feature>
<dbReference type="InterPro" id="IPR050222">
    <property type="entry name" value="MATE_MdtK"/>
</dbReference>
<sequence length="456" mass="50624">MNLSNYTSEFKKNLQIAFPVMLGQLGHVMVGLVDNIMIGQLGPAPLAAVSLGNSLVFIALSLGIGFSFAITPLIAEADGAGDIEKGRNYFHHGIILCGINGILLFLVLLLSKPILYYLDQPPEVVDLAIPYLEIVAFSMLPLMIFQAFKQFADGLSQTKYAMYATLLANVVNIIFNYFFIYGIWIFPRLELEGAAIGTLISRFFMLWFIWVILRKKKKFAEYFKWTKKEFLKTAIFRRLLALGFPTALQMLFEVAIFTATVFLAGTLGTNPQAANQIALNLASMTFMIAVGLGVTATIRVGNQKGLSQFKELRRIALSTFLLVFLIEAVFAIGFIALKDILPTFYIDNAEVVLLAAQLLVVAALFQLSDGLQVVILGALRGLQDVRIPTVICFIAYWIIGFPVSWYFGKEDQLGSMGIWLGLLAGLTASALMLYIRFNLLSKKLILNKKLNHQELI</sequence>
<evidence type="ECO:0000256" key="8">
    <source>
        <dbReference type="ARBA" id="ARBA00023136"/>
    </source>
</evidence>
<dbReference type="NCBIfam" id="TIGR00797">
    <property type="entry name" value="matE"/>
    <property type="match status" value="1"/>
</dbReference>
<dbReference type="EMBL" id="JAVRHM010000006">
    <property type="protein sequence ID" value="MDT0689520.1"/>
    <property type="molecule type" value="Genomic_DNA"/>
</dbReference>
<feature type="transmembrane region" description="Helical" evidence="10">
    <location>
        <begin position="277"/>
        <end position="294"/>
    </location>
</feature>
<feature type="transmembrane region" description="Helical" evidence="10">
    <location>
        <begin position="315"/>
        <end position="337"/>
    </location>
</feature>
<dbReference type="PANTHER" id="PTHR43298">
    <property type="entry name" value="MULTIDRUG RESISTANCE PROTEIN NORM-RELATED"/>
    <property type="match status" value="1"/>
</dbReference>
<evidence type="ECO:0000256" key="1">
    <source>
        <dbReference type="ARBA" id="ARBA00004651"/>
    </source>
</evidence>
<keyword evidence="7" id="KW-0406">Ion transport</keyword>
<feature type="transmembrane region" description="Helical" evidence="10">
    <location>
        <begin position="89"/>
        <end position="109"/>
    </location>
</feature>
<evidence type="ECO:0000256" key="9">
    <source>
        <dbReference type="ARBA" id="ARBA00031636"/>
    </source>
</evidence>
<feature type="transmembrane region" description="Helical" evidence="10">
    <location>
        <begin position="193"/>
        <end position="213"/>
    </location>
</feature>